<feature type="region of interest" description="Disordered" evidence="1">
    <location>
        <begin position="70"/>
        <end position="123"/>
    </location>
</feature>
<organism evidence="2 3">
    <name type="scientific">Tanacetum coccineum</name>
    <dbReference type="NCBI Taxonomy" id="301880"/>
    <lineage>
        <taxon>Eukaryota</taxon>
        <taxon>Viridiplantae</taxon>
        <taxon>Streptophyta</taxon>
        <taxon>Embryophyta</taxon>
        <taxon>Tracheophyta</taxon>
        <taxon>Spermatophyta</taxon>
        <taxon>Magnoliopsida</taxon>
        <taxon>eudicotyledons</taxon>
        <taxon>Gunneridae</taxon>
        <taxon>Pentapetalae</taxon>
        <taxon>asterids</taxon>
        <taxon>campanulids</taxon>
        <taxon>Asterales</taxon>
        <taxon>Asteraceae</taxon>
        <taxon>Asteroideae</taxon>
        <taxon>Anthemideae</taxon>
        <taxon>Anthemidinae</taxon>
        <taxon>Tanacetum</taxon>
    </lineage>
</organism>
<feature type="compositionally biased region" description="Basic residues" evidence="1">
    <location>
        <begin position="84"/>
        <end position="94"/>
    </location>
</feature>
<dbReference type="Proteomes" id="UP001151760">
    <property type="component" value="Unassembled WGS sequence"/>
</dbReference>
<evidence type="ECO:0000313" key="2">
    <source>
        <dbReference type="EMBL" id="GJT97792.1"/>
    </source>
</evidence>
<gene>
    <name evidence="2" type="ORF">Tco_1093310</name>
</gene>
<proteinExistence type="predicted"/>
<dbReference type="EMBL" id="BQNB010020613">
    <property type="protein sequence ID" value="GJT97792.1"/>
    <property type="molecule type" value="Genomic_DNA"/>
</dbReference>
<accession>A0ABQ5IES7</accession>
<keyword evidence="3" id="KW-1185">Reference proteome</keyword>
<reference evidence="2" key="1">
    <citation type="journal article" date="2022" name="Int. J. Mol. Sci.">
        <title>Draft Genome of Tanacetum Coccineum: Genomic Comparison of Closely Related Tanacetum-Family Plants.</title>
        <authorList>
            <person name="Yamashiro T."/>
            <person name="Shiraishi A."/>
            <person name="Nakayama K."/>
            <person name="Satake H."/>
        </authorList>
    </citation>
    <scope>NUCLEOTIDE SEQUENCE</scope>
</reference>
<evidence type="ECO:0000256" key="1">
    <source>
        <dbReference type="SAM" id="MobiDB-lite"/>
    </source>
</evidence>
<evidence type="ECO:0000313" key="3">
    <source>
        <dbReference type="Proteomes" id="UP001151760"/>
    </source>
</evidence>
<protein>
    <submittedName>
        <fullName evidence="2">Uncharacterized protein</fullName>
    </submittedName>
</protein>
<sequence>MFLKHQDVILKFSSPSQWKELSKEIGSEILPSRDGSRVEDSYPELNEVDLIHSRRYREVPLDGKWIKKDKKEAKTVQQTDRTKESRKRVKKQPKIKAGSADTARKEVKSQNNKAKGPKVTSVQSLEAYLEF</sequence>
<comment type="caution">
    <text evidence="2">The sequence shown here is derived from an EMBL/GenBank/DDBJ whole genome shotgun (WGS) entry which is preliminary data.</text>
</comment>
<name>A0ABQ5IES7_9ASTR</name>
<reference evidence="2" key="2">
    <citation type="submission" date="2022-01" db="EMBL/GenBank/DDBJ databases">
        <authorList>
            <person name="Yamashiro T."/>
            <person name="Shiraishi A."/>
            <person name="Satake H."/>
            <person name="Nakayama K."/>
        </authorList>
    </citation>
    <scope>NUCLEOTIDE SEQUENCE</scope>
</reference>